<dbReference type="InterPro" id="IPR013097">
    <property type="entry name" value="Dabb"/>
</dbReference>
<reference evidence="3" key="1">
    <citation type="submission" date="2019-09" db="EMBL/GenBank/DDBJ databases">
        <title>Antimicrobial potential of Antarctic Bacteria.</title>
        <authorList>
            <person name="Benaud N."/>
            <person name="Edwards R.J."/>
            <person name="Ferrari B.C."/>
        </authorList>
    </citation>
    <scope>NUCLEOTIDE SEQUENCE [LARGE SCALE GENOMIC DNA]</scope>
    <source>
        <strain evidence="3">INR9</strain>
    </source>
</reference>
<dbReference type="EMBL" id="CP043641">
    <property type="protein sequence ID" value="QNE35638.1"/>
    <property type="molecule type" value="Genomic_DNA"/>
</dbReference>
<accession>A0A7G6YAX3</accession>
<dbReference type="Pfam" id="PF07876">
    <property type="entry name" value="Dabb"/>
    <property type="match status" value="1"/>
</dbReference>
<dbReference type="Proteomes" id="UP000515511">
    <property type="component" value="Chromosome"/>
</dbReference>
<dbReference type="KEGG" id="lse:F1C12_11225"/>
<dbReference type="PANTHER" id="PTHR37832">
    <property type="entry name" value="BLL2683 PROTEIN"/>
    <property type="match status" value="1"/>
</dbReference>
<proteinExistence type="predicted"/>
<dbReference type="PROSITE" id="PS51502">
    <property type="entry name" value="S_R_A_B_BARREL"/>
    <property type="match status" value="1"/>
</dbReference>
<feature type="domain" description="Stress-response A/B barrel" evidence="1">
    <location>
        <begin position="3"/>
        <end position="97"/>
    </location>
</feature>
<dbReference type="AlphaFoldDB" id="A0A7G6YAX3"/>
<name>A0A7G6YAX3_9MICO</name>
<dbReference type="RefSeq" id="WP_185275106.1">
    <property type="nucleotide sequence ID" value="NZ_CP043641.1"/>
</dbReference>
<dbReference type="Gene3D" id="3.30.70.100">
    <property type="match status" value="1"/>
</dbReference>
<organism evidence="2 3">
    <name type="scientific">Leifsonia shinshuensis</name>
    <dbReference type="NCBI Taxonomy" id="150026"/>
    <lineage>
        <taxon>Bacteria</taxon>
        <taxon>Bacillati</taxon>
        <taxon>Actinomycetota</taxon>
        <taxon>Actinomycetes</taxon>
        <taxon>Micrococcales</taxon>
        <taxon>Microbacteriaceae</taxon>
        <taxon>Leifsonia</taxon>
    </lineage>
</organism>
<dbReference type="PANTHER" id="PTHR37832:SF1">
    <property type="entry name" value="STRESS-RESPONSE A_B BARREL DOMAIN-CONTAINING PROTEIN"/>
    <property type="match status" value="1"/>
</dbReference>
<gene>
    <name evidence="2" type="ORF">F1C12_11225</name>
</gene>
<evidence type="ECO:0000313" key="2">
    <source>
        <dbReference type="EMBL" id="QNE35638.1"/>
    </source>
</evidence>
<evidence type="ECO:0000313" key="3">
    <source>
        <dbReference type="Proteomes" id="UP000515511"/>
    </source>
</evidence>
<dbReference type="SUPFAM" id="SSF54909">
    <property type="entry name" value="Dimeric alpha+beta barrel"/>
    <property type="match status" value="1"/>
</dbReference>
<evidence type="ECO:0000259" key="1">
    <source>
        <dbReference type="PROSITE" id="PS51502"/>
    </source>
</evidence>
<sequence>MTLRHVVMWKLASTVEAERADQAARIKAGLESLPAVVPEIQRFEVGLNSLPANEFDIVLVSDFADEAALQRYVEHPEHEKVAAYIRSVVSGRAAVDAEY</sequence>
<dbReference type="SMART" id="SM00886">
    <property type="entry name" value="Dabb"/>
    <property type="match status" value="1"/>
</dbReference>
<protein>
    <submittedName>
        <fullName evidence="2">Dabb family protein</fullName>
    </submittedName>
</protein>
<dbReference type="InterPro" id="IPR011008">
    <property type="entry name" value="Dimeric_a/b-barrel"/>
</dbReference>